<evidence type="ECO:0000256" key="8">
    <source>
        <dbReference type="ARBA" id="ARBA00023128"/>
    </source>
</evidence>
<dbReference type="GO" id="GO:0045259">
    <property type="term" value="C:proton-transporting ATP synthase complex"/>
    <property type="evidence" value="ECO:0007669"/>
    <property type="project" value="InterPro"/>
</dbReference>
<accession>A0A7R9YRU9</accession>
<dbReference type="AlphaFoldDB" id="A0A7R9YRU9"/>
<dbReference type="Gene3D" id="2.60.15.10">
    <property type="entry name" value="F0F1 ATP synthase delta/epsilon subunit, N-terminal"/>
    <property type="match status" value="1"/>
</dbReference>
<dbReference type="HAMAP" id="MF_00530">
    <property type="entry name" value="ATP_synth_epsil_bac"/>
    <property type="match status" value="1"/>
</dbReference>
<reference evidence="11" key="1">
    <citation type="submission" date="2021-01" db="EMBL/GenBank/DDBJ databases">
        <authorList>
            <person name="Corre E."/>
            <person name="Pelletier E."/>
            <person name="Niang G."/>
            <person name="Scheremetjew M."/>
            <person name="Finn R."/>
            <person name="Kale V."/>
            <person name="Holt S."/>
            <person name="Cochrane G."/>
            <person name="Meng A."/>
            <person name="Brown T."/>
            <person name="Cohen L."/>
        </authorList>
    </citation>
    <scope>NUCLEOTIDE SEQUENCE</scope>
    <source>
        <strain evidence="11">CCMP219</strain>
    </source>
</reference>
<dbReference type="InterPro" id="IPR020546">
    <property type="entry name" value="ATP_synth_F1_dsu/esu_N"/>
</dbReference>
<sequence>MLRQAARRLLAAGQRGLTTSAARLEEVSVPAGPKEFAETWSKKAPSQMAVPEFPSNFLKASAQGESLAQGDMFPVNFYTPSGALASMAQKDSVILPGVDGYFGLKANHVPLISQLIPGVIELHNGAEMEKFFISGGFAFVHPNGVTDICVLEATTLDQVDGVAVKSALAQAQGAQGQGDEEDQTASRAAVELYSALDAAMDSKA</sequence>
<dbReference type="EMBL" id="HBEC01009257">
    <property type="protein sequence ID" value="CAD8284200.1"/>
    <property type="molecule type" value="Transcribed_RNA"/>
</dbReference>
<evidence type="ECO:0000256" key="1">
    <source>
        <dbReference type="ARBA" id="ARBA00004273"/>
    </source>
</evidence>
<dbReference type="SUPFAM" id="SSF51344">
    <property type="entry name" value="Epsilon subunit of F1F0-ATP synthase N-terminal domain"/>
    <property type="match status" value="1"/>
</dbReference>
<gene>
    <name evidence="11" type="ORF">CEUR00632_LOCUS4235</name>
</gene>
<keyword evidence="4" id="KW-0375">Hydrogen ion transport</keyword>
<dbReference type="GO" id="GO:0046933">
    <property type="term" value="F:proton-transporting ATP synthase activity, rotational mechanism"/>
    <property type="evidence" value="ECO:0007669"/>
    <property type="project" value="InterPro"/>
</dbReference>
<evidence type="ECO:0000256" key="6">
    <source>
        <dbReference type="ARBA" id="ARBA00022946"/>
    </source>
</evidence>
<dbReference type="Pfam" id="PF02823">
    <property type="entry name" value="ATP-synt_DE_N"/>
    <property type="match status" value="1"/>
</dbReference>
<feature type="domain" description="ATP synthase F1 complex delta/epsilon subunit N-terminal" evidence="10">
    <location>
        <begin position="75"/>
        <end position="146"/>
    </location>
</feature>
<evidence type="ECO:0000256" key="5">
    <source>
        <dbReference type="ARBA" id="ARBA00022792"/>
    </source>
</evidence>
<evidence type="ECO:0000259" key="10">
    <source>
        <dbReference type="Pfam" id="PF02823"/>
    </source>
</evidence>
<comment type="subcellular location">
    <subcellularLocation>
        <location evidence="1">Mitochondrion inner membrane</location>
    </subcellularLocation>
</comment>
<dbReference type="PANTHER" id="PTHR13822:SF7">
    <property type="entry name" value="ATP SYNTHASE SUBUNIT DELTA, MITOCHONDRIAL"/>
    <property type="match status" value="1"/>
</dbReference>
<evidence type="ECO:0000256" key="4">
    <source>
        <dbReference type="ARBA" id="ARBA00022781"/>
    </source>
</evidence>
<name>A0A7R9YRU9_9CHLO</name>
<organism evidence="11">
    <name type="scientific">Chlamydomonas euryale</name>
    <dbReference type="NCBI Taxonomy" id="1486919"/>
    <lineage>
        <taxon>Eukaryota</taxon>
        <taxon>Viridiplantae</taxon>
        <taxon>Chlorophyta</taxon>
        <taxon>core chlorophytes</taxon>
        <taxon>Chlorophyceae</taxon>
        <taxon>CS clade</taxon>
        <taxon>Chlamydomonadales</taxon>
        <taxon>Chlamydomonadaceae</taxon>
        <taxon>Chlamydomonas</taxon>
    </lineage>
</organism>
<dbReference type="CDD" id="cd12152">
    <property type="entry name" value="F1-ATPase_delta"/>
    <property type="match status" value="1"/>
</dbReference>
<keyword evidence="3" id="KW-0813">Transport</keyword>
<keyword evidence="8" id="KW-0496">Mitochondrion</keyword>
<keyword evidence="9" id="KW-0472">Membrane</keyword>
<comment type="similarity">
    <text evidence="2">Belongs to the ATPase epsilon chain family.</text>
</comment>
<evidence type="ECO:0000256" key="9">
    <source>
        <dbReference type="ARBA" id="ARBA00023136"/>
    </source>
</evidence>
<dbReference type="InterPro" id="IPR001469">
    <property type="entry name" value="ATP_synth_F1_dsu/esu"/>
</dbReference>
<keyword evidence="7" id="KW-0406">Ion transport</keyword>
<evidence type="ECO:0000256" key="7">
    <source>
        <dbReference type="ARBA" id="ARBA00023065"/>
    </source>
</evidence>
<dbReference type="InterPro" id="IPR036771">
    <property type="entry name" value="ATPsynth_dsu/esu_N"/>
</dbReference>
<keyword evidence="5" id="KW-0999">Mitochondrion inner membrane</keyword>
<dbReference type="PANTHER" id="PTHR13822">
    <property type="entry name" value="ATP SYNTHASE DELTA/EPSILON CHAIN"/>
    <property type="match status" value="1"/>
</dbReference>
<evidence type="ECO:0000256" key="2">
    <source>
        <dbReference type="ARBA" id="ARBA00005712"/>
    </source>
</evidence>
<evidence type="ECO:0000313" key="11">
    <source>
        <dbReference type="EMBL" id="CAD8284200.1"/>
    </source>
</evidence>
<keyword evidence="6" id="KW-0809">Transit peptide</keyword>
<proteinExistence type="inferred from homology"/>
<dbReference type="GO" id="GO:0005743">
    <property type="term" value="C:mitochondrial inner membrane"/>
    <property type="evidence" value="ECO:0007669"/>
    <property type="project" value="UniProtKB-SubCell"/>
</dbReference>
<protein>
    <recommendedName>
        <fullName evidence="10">ATP synthase F1 complex delta/epsilon subunit N-terminal domain-containing protein</fullName>
    </recommendedName>
</protein>
<evidence type="ECO:0000256" key="3">
    <source>
        <dbReference type="ARBA" id="ARBA00022448"/>
    </source>
</evidence>